<dbReference type="Proteomes" id="UP000235023">
    <property type="component" value="Unassembled WGS sequence"/>
</dbReference>
<organism evidence="2 3">
    <name type="scientific">Aspergillus taichungensis</name>
    <dbReference type="NCBI Taxonomy" id="482145"/>
    <lineage>
        <taxon>Eukaryota</taxon>
        <taxon>Fungi</taxon>
        <taxon>Dikarya</taxon>
        <taxon>Ascomycota</taxon>
        <taxon>Pezizomycotina</taxon>
        <taxon>Eurotiomycetes</taxon>
        <taxon>Eurotiomycetidae</taxon>
        <taxon>Eurotiales</taxon>
        <taxon>Aspergillaceae</taxon>
        <taxon>Aspergillus</taxon>
        <taxon>Aspergillus subgen. Circumdati</taxon>
    </lineage>
</organism>
<name>A0A2J5HLK1_9EURO</name>
<proteinExistence type="predicted"/>
<evidence type="ECO:0000256" key="1">
    <source>
        <dbReference type="SAM" id="MobiDB-lite"/>
    </source>
</evidence>
<feature type="region of interest" description="Disordered" evidence="1">
    <location>
        <begin position="1"/>
        <end position="60"/>
    </location>
</feature>
<gene>
    <name evidence="2" type="ORF">BDW42DRAFT_151787</name>
</gene>
<keyword evidence="3" id="KW-1185">Reference proteome</keyword>
<feature type="region of interest" description="Disordered" evidence="1">
    <location>
        <begin position="94"/>
        <end position="125"/>
    </location>
</feature>
<reference evidence="3" key="1">
    <citation type="submission" date="2017-12" db="EMBL/GenBank/DDBJ databases">
        <authorList>
            <consortium name="DOE Joint Genome Institute"/>
            <person name="Mondo S.J."/>
            <person name="Kjaerbolling I."/>
            <person name="Vesth T.C."/>
            <person name="Frisvad J.C."/>
            <person name="Nybo J.L."/>
            <person name="Theobald S."/>
            <person name="Kuo A."/>
            <person name="Bowyer P."/>
            <person name="Matsuda Y."/>
            <person name="Lyhne E.K."/>
            <person name="Kogle M.E."/>
            <person name="Clum A."/>
            <person name="Lipzen A."/>
            <person name="Salamov A."/>
            <person name="Ngan C.Y."/>
            <person name="Daum C."/>
            <person name="Chiniquy J."/>
            <person name="Barry K."/>
            <person name="LaButti K."/>
            <person name="Haridas S."/>
            <person name="Simmons B.A."/>
            <person name="Magnuson J.K."/>
            <person name="Mortensen U.H."/>
            <person name="Larsen T.O."/>
            <person name="Grigoriev I.V."/>
            <person name="Baker S.E."/>
            <person name="Andersen M.R."/>
            <person name="Nordberg H.P."/>
            <person name="Cantor M.N."/>
            <person name="Hua S.X."/>
        </authorList>
    </citation>
    <scope>NUCLEOTIDE SEQUENCE [LARGE SCALE GENOMIC DNA]</scope>
    <source>
        <strain evidence="3">IBT 19404</strain>
    </source>
</reference>
<sequence>MARSSKAKARNKGRSMPKTHEGAATVCPIRRTTQLTEPNTIASPYSHLTMQQEARNTEGRHSWKVGQNLRHQAVRFVSAGGLQPDQENVFEPAGESISLDEQQAKAKTEEAIPAEHDKQSHMSPSVDMGGESLLFESTPARNISSHNTSPCDSSEDEIVFRGRQQGKNSFRHLHDINDHQCSPYAPPRAPANRRESLSARECSARGRNRSKSSNSGHARTTPSSGHKMSMESADFIGLNYRSARGRNRANSTDDDYDMIADYIANIDQDYGESSDDEPDNSDDLKPEAVVEHPLDDNTPPLDNGDTLGPEKSALSSYSPPAVTLEEHLDVRFTEPYATGNDTLYYEGPHSPDDSESDSTLECAKVSAPDHESPEEILALLYESQQKSAWNATQGYTSATAFADGLELDPYYSLDLMDRVVSQKKKGKVKQHAPDMVFSEDEFGQHFDQVWHNDRQKKKARKLRREELRSQGLLGRGVIYPDLKQKYSNEMGLDDLKTELRLFLLSPKNR</sequence>
<feature type="compositionally biased region" description="Basic residues" evidence="1">
    <location>
        <begin position="1"/>
        <end position="17"/>
    </location>
</feature>
<evidence type="ECO:0000313" key="3">
    <source>
        <dbReference type="Proteomes" id="UP000235023"/>
    </source>
</evidence>
<dbReference type="OrthoDB" id="21470at2759"/>
<dbReference type="AlphaFoldDB" id="A0A2J5HLK1"/>
<feature type="compositionally biased region" description="Polar residues" evidence="1">
    <location>
        <begin position="217"/>
        <end position="226"/>
    </location>
</feature>
<protein>
    <submittedName>
        <fullName evidence="2">Uncharacterized protein</fullName>
    </submittedName>
</protein>
<feature type="region of interest" description="Disordered" evidence="1">
    <location>
        <begin position="177"/>
        <end position="229"/>
    </location>
</feature>
<feature type="region of interest" description="Disordered" evidence="1">
    <location>
        <begin position="291"/>
        <end position="317"/>
    </location>
</feature>
<evidence type="ECO:0000313" key="2">
    <source>
        <dbReference type="EMBL" id="PLN77991.1"/>
    </source>
</evidence>
<feature type="compositionally biased region" description="Basic and acidic residues" evidence="1">
    <location>
        <begin position="102"/>
        <end position="120"/>
    </location>
</feature>
<feature type="compositionally biased region" description="Basic and acidic residues" evidence="1">
    <location>
        <begin position="192"/>
        <end position="204"/>
    </location>
</feature>
<feature type="compositionally biased region" description="Polar residues" evidence="1">
    <location>
        <begin position="31"/>
        <end position="54"/>
    </location>
</feature>
<accession>A0A2J5HLK1</accession>
<dbReference type="EMBL" id="KZ559585">
    <property type="protein sequence ID" value="PLN77991.1"/>
    <property type="molecule type" value="Genomic_DNA"/>
</dbReference>